<dbReference type="AlphaFoldDB" id="A0AA47N4M8"/>
<evidence type="ECO:0000259" key="3">
    <source>
        <dbReference type="PROSITE" id="PS50878"/>
    </source>
</evidence>
<feature type="transmembrane region" description="Helical" evidence="2">
    <location>
        <begin position="963"/>
        <end position="984"/>
    </location>
</feature>
<dbReference type="SUPFAM" id="SSF56219">
    <property type="entry name" value="DNase I-like"/>
    <property type="match status" value="1"/>
</dbReference>
<organism evidence="4 5">
    <name type="scientific">Merluccius polli</name>
    <name type="common">Benguela hake</name>
    <name type="synonym">Merluccius cadenati</name>
    <dbReference type="NCBI Taxonomy" id="89951"/>
    <lineage>
        <taxon>Eukaryota</taxon>
        <taxon>Metazoa</taxon>
        <taxon>Chordata</taxon>
        <taxon>Craniata</taxon>
        <taxon>Vertebrata</taxon>
        <taxon>Euteleostomi</taxon>
        <taxon>Actinopterygii</taxon>
        <taxon>Neopterygii</taxon>
        <taxon>Teleostei</taxon>
        <taxon>Neoteleostei</taxon>
        <taxon>Acanthomorphata</taxon>
        <taxon>Zeiogadaria</taxon>
        <taxon>Gadariae</taxon>
        <taxon>Gadiformes</taxon>
        <taxon>Gadoidei</taxon>
        <taxon>Merlucciidae</taxon>
        <taxon>Merluccius</taxon>
    </lineage>
</organism>
<dbReference type="SUPFAM" id="SSF56672">
    <property type="entry name" value="DNA/RNA polymerases"/>
    <property type="match status" value="1"/>
</dbReference>
<feature type="region of interest" description="Disordered" evidence="1">
    <location>
        <begin position="33"/>
        <end position="109"/>
    </location>
</feature>
<keyword evidence="4" id="KW-0808">Transferase</keyword>
<dbReference type="PROSITE" id="PS50878">
    <property type="entry name" value="RT_POL"/>
    <property type="match status" value="1"/>
</dbReference>
<dbReference type="GO" id="GO:0003964">
    <property type="term" value="F:RNA-directed DNA polymerase activity"/>
    <property type="evidence" value="ECO:0007669"/>
    <property type="project" value="UniProtKB-KW"/>
</dbReference>
<dbReference type="Pfam" id="PF09004">
    <property type="entry name" value="ALKBH8_N"/>
    <property type="match status" value="1"/>
</dbReference>
<evidence type="ECO:0000256" key="1">
    <source>
        <dbReference type="SAM" id="MobiDB-lite"/>
    </source>
</evidence>
<dbReference type="InterPro" id="IPR015095">
    <property type="entry name" value="AlkB_hom8_N"/>
</dbReference>
<reference evidence="4" key="1">
    <citation type="journal article" date="2023" name="Front. Mar. Sci.">
        <title>A new Merluccius polli reference genome to investigate the effects of global change in West African waters.</title>
        <authorList>
            <person name="Mateo J.L."/>
            <person name="Blanco-Fernandez C."/>
            <person name="Garcia-Vazquez E."/>
            <person name="Machado-Schiaffino G."/>
        </authorList>
    </citation>
    <scope>NUCLEOTIDE SEQUENCE</scope>
    <source>
        <strain evidence="4">C29</strain>
        <tissue evidence="4">Fin</tissue>
    </source>
</reference>
<sequence length="1081" mass="122318">MWINRDSTRTRCGSIGTRLGLDVDQQGLDSDLTHLSLDSDSYPGDSSLDSDSYPGDSRLDSDSYPGDSSLDSDSYPGDSSLDSDSYPGDSSLDSDSYPGDSSLDSDSEAQRLQLQRRLVRVSLLYPMDMDQRQCSGDSKLVYTRNQLLALRKFDGRVQETIPEELWLFRGCRAGLKVRTRRMEKKWRFKPAVPSMVMGNVNSLANKTDELASLVRNQKLYRECSLICLTETWLTSCIPTANVELPGFSVARLDRDNKLSGKKKGGGLAMYINNRWCNPGHVTVKETACCKDVELLAVSLRPYYMPREFTHAIVVCVYVPPRALPDIACDVIHSTIARLQTQHTDAFFAISGDFNHISLDSTLTNFYQFVDCPTRKNRTIDLMYANVRDAYSATPLPPLGKSDHNLIHLQPLYKPKVQRLPFATRTFRKWTPGADEALRDCFESTDWSVLQSGEDLEEDTHCITDYLNFCMDVVVPTRTVRCFPNNKPWITSNVKSLLNRKKMAFREGNQAELRRVQGELKVRLKEAKEDYRMKVEQKLQENNTKEVWNGMKIIAGLGKRSSTMEGDLGRANQLNQFFNRGATTKTMATPHPPPHPHPSPTIITSPPPCPHPSPPTITADQVRGQLRKLHPRKAAGPDGLSPRLLKVCAAELGEPLGHLFNWSLRLGRVPTTWKASCLIPVPKKPYPKELNDFRPVALTSHLMKTMERLILGILRPQVRHALDPLQFAYQEKVGVDDAISYLLHRTHSFLDKGKSAVRIIFFDFSSAFNTIQPPRLSDKLLQMDVDAHLVSWIADYLTERPQFVRLKDCLSDTVISSTGAPQGTVLSPVLFTLYTSDFCYNTESCHMQKFSDDTAIVGCIRDGQEEEYRSLVEDFVKWCRLNHLHLNTAKTKEMVVDFRRSKPALLPVTIEGVNVEVVDTYKYLGVHLDDKLDWSVNTAAVYKKGQSRLYFLRRLRSFNVCSKLLWMVYQSVVASVLFYAVACWGGSTRKRDAGRLDRLVRKAGSVVGAELECITSVSDKRTLNKLLNILDNDCHPLHSIITQQKSLFSWRLRSLTCTTDRLRKSFVPRAIQLYNASLKGKR</sequence>
<name>A0AA47N4M8_MERPO</name>
<feature type="domain" description="Reverse transcriptase" evidence="3">
    <location>
        <begin position="661"/>
        <end position="927"/>
    </location>
</feature>
<dbReference type="InterPro" id="IPR036691">
    <property type="entry name" value="Endo/exonu/phosph_ase_sf"/>
</dbReference>
<evidence type="ECO:0000256" key="2">
    <source>
        <dbReference type="SAM" id="Phobius"/>
    </source>
</evidence>
<keyword evidence="4" id="KW-0695">RNA-directed DNA polymerase</keyword>
<dbReference type="PANTHER" id="PTHR47510:SF3">
    <property type="entry name" value="ENDO_EXONUCLEASE_PHOSPHATASE DOMAIN-CONTAINING PROTEIN"/>
    <property type="match status" value="1"/>
</dbReference>
<dbReference type="InterPro" id="IPR043502">
    <property type="entry name" value="DNA/RNA_pol_sf"/>
</dbReference>
<dbReference type="Pfam" id="PF00078">
    <property type="entry name" value="RVT_1"/>
    <property type="match status" value="1"/>
</dbReference>
<keyword evidence="5" id="KW-1185">Reference proteome</keyword>
<dbReference type="Proteomes" id="UP001174136">
    <property type="component" value="Unassembled WGS sequence"/>
</dbReference>
<dbReference type="GO" id="GO:0016706">
    <property type="term" value="F:2-oxoglutarate-dependent dioxygenase activity"/>
    <property type="evidence" value="ECO:0007669"/>
    <property type="project" value="InterPro"/>
</dbReference>
<dbReference type="InterPro" id="IPR000477">
    <property type="entry name" value="RT_dom"/>
</dbReference>
<dbReference type="GO" id="GO:0008168">
    <property type="term" value="F:methyltransferase activity"/>
    <property type="evidence" value="ECO:0007669"/>
    <property type="project" value="InterPro"/>
</dbReference>
<dbReference type="PANTHER" id="PTHR47510">
    <property type="entry name" value="REVERSE TRANSCRIPTASE DOMAIN-CONTAINING PROTEIN"/>
    <property type="match status" value="1"/>
</dbReference>
<dbReference type="CDD" id="cd01650">
    <property type="entry name" value="RT_nLTR_like"/>
    <property type="match status" value="1"/>
</dbReference>
<keyword evidence="2" id="KW-0812">Transmembrane</keyword>
<proteinExistence type="predicted"/>
<accession>A0AA47N4M8</accession>
<evidence type="ECO:0000313" key="5">
    <source>
        <dbReference type="Proteomes" id="UP001174136"/>
    </source>
</evidence>
<protein>
    <submittedName>
        <fullName evidence="4">RNA-directed DNA polymerase from mobile element jockey</fullName>
    </submittedName>
</protein>
<dbReference type="Gene3D" id="3.60.10.10">
    <property type="entry name" value="Endonuclease/exonuclease/phosphatase"/>
    <property type="match status" value="1"/>
</dbReference>
<gene>
    <name evidence="4" type="primary">pol_168</name>
    <name evidence="4" type="ORF">N1851_006208</name>
</gene>
<keyword evidence="2" id="KW-1133">Transmembrane helix</keyword>
<keyword evidence="4" id="KW-0548">Nucleotidyltransferase</keyword>
<comment type="caution">
    <text evidence="4">The sequence shown here is derived from an EMBL/GenBank/DDBJ whole genome shotgun (WGS) entry which is preliminary data.</text>
</comment>
<keyword evidence="2" id="KW-0472">Membrane</keyword>
<evidence type="ECO:0000313" key="4">
    <source>
        <dbReference type="EMBL" id="KAK0152353.1"/>
    </source>
</evidence>
<dbReference type="EMBL" id="JAOPHQ010001093">
    <property type="protein sequence ID" value="KAK0152353.1"/>
    <property type="molecule type" value="Genomic_DNA"/>
</dbReference>